<gene>
    <name evidence="2" type="ORF">H0E87_027417</name>
</gene>
<protein>
    <submittedName>
        <fullName evidence="2">Uncharacterized protein</fullName>
    </submittedName>
</protein>
<feature type="compositionally biased region" description="Polar residues" evidence="1">
    <location>
        <begin position="56"/>
        <end position="65"/>
    </location>
</feature>
<name>A0A8T2WZR2_POPDE</name>
<sequence length="141" mass="15851">MALKWKWDKNCMGLISHSFSKSGATENSGETLVFWSRAIETTISGVFGAEPRRTTSIDSSENNRQLLRGNASPRPPVSSHEPWRTTSIDSSENYRQLLRGNASPRPPVSSHEPWRTTSIDSSENYRQLLRGNASPRPMYKA</sequence>
<evidence type="ECO:0000256" key="1">
    <source>
        <dbReference type="SAM" id="MobiDB-lite"/>
    </source>
</evidence>
<feature type="region of interest" description="Disordered" evidence="1">
    <location>
        <begin position="50"/>
        <end position="141"/>
    </location>
</feature>
<proteinExistence type="predicted"/>
<dbReference type="Proteomes" id="UP000807159">
    <property type="component" value="Chromosome 16"/>
</dbReference>
<comment type="caution">
    <text evidence="2">The sequence shown here is derived from an EMBL/GenBank/DDBJ whole genome shotgun (WGS) entry which is preliminary data.</text>
</comment>
<accession>A0A8T2WZR2</accession>
<organism evidence="2 3">
    <name type="scientific">Populus deltoides</name>
    <name type="common">Eastern poplar</name>
    <name type="synonym">Eastern cottonwood</name>
    <dbReference type="NCBI Taxonomy" id="3696"/>
    <lineage>
        <taxon>Eukaryota</taxon>
        <taxon>Viridiplantae</taxon>
        <taxon>Streptophyta</taxon>
        <taxon>Embryophyta</taxon>
        <taxon>Tracheophyta</taxon>
        <taxon>Spermatophyta</taxon>
        <taxon>Magnoliopsida</taxon>
        <taxon>eudicotyledons</taxon>
        <taxon>Gunneridae</taxon>
        <taxon>Pentapetalae</taxon>
        <taxon>rosids</taxon>
        <taxon>fabids</taxon>
        <taxon>Malpighiales</taxon>
        <taxon>Salicaceae</taxon>
        <taxon>Saliceae</taxon>
        <taxon>Populus</taxon>
    </lineage>
</organism>
<keyword evidence="3" id="KW-1185">Reference proteome</keyword>
<feature type="compositionally biased region" description="Polar residues" evidence="1">
    <location>
        <begin position="84"/>
        <end position="94"/>
    </location>
</feature>
<feature type="compositionally biased region" description="Polar residues" evidence="1">
    <location>
        <begin position="115"/>
        <end position="125"/>
    </location>
</feature>
<reference evidence="2" key="1">
    <citation type="journal article" date="2021" name="J. Hered.">
        <title>Genome Assembly of Salicaceae Populus deltoides (Eastern Cottonwood) I-69 Based on Nanopore Sequencing and Hi-C Technologies.</title>
        <authorList>
            <person name="Bai S."/>
            <person name="Wu H."/>
            <person name="Zhang J."/>
            <person name="Pan Z."/>
            <person name="Zhao W."/>
            <person name="Li Z."/>
            <person name="Tong C."/>
        </authorList>
    </citation>
    <scope>NUCLEOTIDE SEQUENCE</scope>
    <source>
        <tissue evidence="2">Leaf</tissue>
    </source>
</reference>
<dbReference type="AlphaFoldDB" id="A0A8T2WZR2"/>
<evidence type="ECO:0000313" key="3">
    <source>
        <dbReference type="Proteomes" id="UP000807159"/>
    </source>
</evidence>
<evidence type="ECO:0000313" key="2">
    <source>
        <dbReference type="EMBL" id="KAH8485964.1"/>
    </source>
</evidence>
<dbReference type="EMBL" id="JACEGQ020000016">
    <property type="protein sequence ID" value="KAH8485964.1"/>
    <property type="molecule type" value="Genomic_DNA"/>
</dbReference>